<evidence type="ECO:0000313" key="2">
    <source>
        <dbReference type="Proteomes" id="UP000002484"/>
    </source>
</evidence>
<evidence type="ECO:0000313" key="1">
    <source>
        <dbReference type="EMBL" id="ADP84236.1"/>
    </source>
</evidence>
<dbReference type="KEGG" id="fri:FraEuI1c_6252"/>
<organism evidence="1 2">
    <name type="scientific">Pseudofrankia inefficax (strain DSM 45817 / CECT 9037 / DDB 130130 / EuI1c)</name>
    <name type="common">Frankia inefficax</name>
    <dbReference type="NCBI Taxonomy" id="298654"/>
    <lineage>
        <taxon>Bacteria</taxon>
        <taxon>Bacillati</taxon>
        <taxon>Actinomycetota</taxon>
        <taxon>Actinomycetes</taxon>
        <taxon>Frankiales</taxon>
        <taxon>Frankiaceae</taxon>
        <taxon>Pseudofrankia</taxon>
    </lineage>
</organism>
<protein>
    <submittedName>
        <fullName evidence="1">Uncharacterized protein</fullName>
    </submittedName>
</protein>
<name>E3J4H2_PSEI1</name>
<dbReference type="AlphaFoldDB" id="E3J4H2"/>
<keyword evidence="2" id="KW-1185">Reference proteome</keyword>
<dbReference type="EMBL" id="CP002299">
    <property type="protein sequence ID" value="ADP84236.1"/>
    <property type="molecule type" value="Genomic_DNA"/>
</dbReference>
<proteinExistence type="predicted"/>
<reference evidence="1 2" key="1">
    <citation type="submission" date="2010-10" db="EMBL/GenBank/DDBJ databases">
        <title>Complete sequence of Frankia sp. EuI1c.</title>
        <authorList>
            <consortium name="US DOE Joint Genome Institute"/>
            <person name="Lucas S."/>
            <person name="Copeland A."/>
            <person name="Lapidus A."/>
            <person name="Cheng J.-F."/>
            <person name="Bruce D."/>
            <person name="Goodwin L."/>
            <person name="Pitluck S."/>
            <person name="Chertkov O."/>
            <person name="Detter J.C."/>
            <person name="Han C."/>
            <person name="Tapia R."/>
            <person name="Land M."/>
            <person name="Hauser L."/>
            <person name="Jeffries C."/>
            <person name="Kyrpides N."/>
            <person name="Ivanova N."/>
            <person name="Mikhailova N."/>
            <person name="Beauchemin N."/>
            <person name="Sen A."/>
            <person name="Sur S.A."/>
            <person name="Gtari M."/>
            <person name="Wall L."/>
            <person name="Tisa L."/>
            <person name="Woyke T."/>
        </authorList>
    </citation>
    <scope>NUCLEOTIDE SEQUENCE [LARGE SCALE GENOMIC DNA]</scope>
    <source>
        <strain evidence="2">DSM 45817 / CECT 9037 / EuI1c</strain>
    </source>
</reference>
<dbReference type="HOGENOM" id="CLU_3381998_0_0_11"/>
<gene>
    <name evidence="1" type="ordered locus">FraEuI1c_6252</name>
</gene>
<accession>E3J4H2</accession>
<dbReference type="Proteomes" id="UP000002484">
    <property type="component" value="Chromosome"/>
</dbReference>
<dbReference type="InParanoid" id="E3J4H2"/>
<sequence>MAVLLHTYAKCVDGDHLAARKRIETMLALEPGS</sequence>